<organism evidence="2 3">
    <name type="scientific">Bacillus mycoides (strain KBAB4)</name>
    <name type="common">Bacillus weihenstephanensis</name>
    <dbReference type="NCBI Taxonomy" id="315730"/>
    <lineage>
        <taxon>Bacteria</taxon>
        <taxon>Bacillati</taxon>
        <taxon>Bacillota</taxon>
        <taxon>Bacilli</taxon>
        <taxon>Bacillales</taxon>
        <taxon>Bacillaceae</taxon>
        <taxon>Bacillus</taxon>
        <taxon>Bacillus cereus group</taxon>
    </lineage>
</organism>
<gene>
    <name evidence="2" type="ordered locus">BcerKBAB4_1185</name>
</gene>
<dbReference type="AlphaFoldDB" id="A9VJZ6"/>
<evidence type="ECO:0000313" key="2">
    <source>
        <dbReference type="EMBL" id="ABY42432.1"/>
    </source>
</evidence>
<dbReference type="InterPro" id="IPR025139">
    <property type="entry name" value="DUF4062"/>
</dbReference>
<reference evidence="2 3" key="1">
    <citation type="journal article" date="2008" name="Chem. Biol. Interact.">
        <title>Extending the Bacillus cereus group genomics to putative food-borne pathogens of different toxicity.</title>
        <authorList>
            <person name="Lapidus A."/>
            <person name="Goltsman E."/>
            <person name="Auger S."/>
            <person name="Galleron N."/>
            <person name="Segurens B."/>
            <person name="Dossat C."/>
            <person name="Land M.L."/>
            <person name="Broussolle V."/>
            <person name="Brillard J."/>
            <person name="Guinebretiere M.H."/>
            <person name="Sanchis V."/>
            <person name="Nguen-The C."/>
            <person name="Lereclus D."/>
            <person name="Richardson P."/>
            <person name="Wincker P."/>
            <person name="Weissenbach J."/>
            <person name="Ehrlich S.D."/>
            <person name="Sorokin A."/>
        </authorList>
    </citation>
    <scope>NUCLEOTIDE SEQUENCE [LARGE SCALE GENOMIC DNA]</scope>
    <source>
        <strain evidence="2 3">KBAB4</strain>
    </source>
</reference>
<accession>A9VJZ6</accession>
<dbReference type="Pfam" id="PF13271">
    <property type="entry name" value="DUF4062"/>
    <property type="match status" value="1"/>
</dbReference>
<name>A9VJZ6_BACMK</name>
<dbReference type="RefSeq" id="WP_012260577.1">
    <property type="nucleotide sequence ID" value="NC_010184.1"/>
</dbReference>
<sequence length="389" mass="45343">MASLKVFVSSTCYDLNVIRSQLREFIINFGFEPIMSDYSDIPYDPSNHTHVSCISEVEHCDMLIVIIGSRFGGTAIPKAREMVNFDTIKLLSKSKTFLEECEELSITQLEVLKAIELGIPIFSFVQEDVKHDHNLYEKNKDNTDIIDKIYFPSIQKKGTAKYIFEFINFLRLRAKNNGIESFSKLEEIHNHLRKQWSGLFQRLLYEQKFNKIEERGFESLTGQIEDIKTALMTSISIQNPELKEVAIGAVKYRRLLEFLMLLSNQNQDTILLEVDFSEILEKIGLEETKKVEELKEIEEYIIANRSKFRRGPRPRAYIFMKDTRVFGISTNIDFIMEDMENTWKDFVKEPKAIKLALIDAHRSDGGLEVRWIWRIGNMEINKVIEVNLT</sequence>
<protein>
    <recommendedName>
        <fullName evidence="1">DUF4062 domain-containing protein</fullName>
    </recommendedName>
</protein>
<proteinExistence type="predicted"/>
<dbReference type="KEGG" id="bwe:BcerKBAB4_1185"/>
<dbReference type="eggNOG" id="ENOG502ZAMX">
    <property type="taxonomic scope" value="Bacteria"/>
</dbReference>
<evidence type="ECO:0000313" key="3">
    <source>
        <dbReference type="Proteomes" id="UP000002154"/>
    </source>
</evidence>
<dbReference type="Proteomes" id="UP000002154">
    <property type="component" value="Chromosome"/>
</dbReference>
<dbReference type="HOGENOM" id="CLU_045972_0_0_9"/>
<feature type="domain" description="DUF4062" evidence="1">
    <location>
        <begin position="5"/>
        <end position="78"/>
    </location>
</feature>
<evidence type="ECO:0000259" key="1">
    <source>
        <dbReference type="Pfam" id="PF13271"/>
    </source>
</evidence>
<dbReference type="EMBL" id="CP000903">
    <property type="protein sequence ID" value="ABY42432.1"/>
    <property type="molecule type" value="Genomic_DNA"/>
</dbReference>